<dbReference type="Pfam" id="PF05922">
    <property type="entry name" value="Inhibitor_I9"/>
    <property type="match status" value="1"/>
</dbReference>
<dbReference type="InterPro" id="IPR003137">
    <property type="entry name" value="PA_domain"/>
</dbReference>
<evidence type="ECO:0008006" key="16">
    <source>
        <dbReference type="Google" id="ProtNLM"/>
    </source>
</evidence>
<dbReference type="FunFam" id="2.60.40.2310:FF:000002">
    <property type="entry name" value="p69E protein-like"/>
    <property type="match status" value="1"/>
</dbReference>
<keyword evidence="4 8" id="KW-0378">Hydrolase</keyword>
<dbReference type="Proteomes" id="UP001630127">
    <property type="component" value="Unassembled WGS sequence"/>
</dbReference>
<evidence type="ECO:0000256" key="5">
    <source>
        <dbReference type="ARBA" id="ARBA00022825"/>
    </source>
</evidence>
<dbReference type="GO" id="GO:0004252">
    <property type="term" value="F:serine-type endopeptidase activity"/>
    <property type="evidence" value="ECO:0007669"/>
    <property type="project" value="UniProtKB-UniRule"/>
</dbReference>
<evidence type="ECO:0000256" key="2">
    <source>
        <dbReference type="ARBA" id="ARBA00022670"/>
    </source>
</evidence>
<dbReference type="Gene3D" id="3.40.50.200">
    <property type="entry name" value="Peptidase S8/S53 domain"/>
    <property type="match status" value="1"/>
</dbReference>
<dbReference type="Pfam" id="PF17766">
    <property type="entry name" value="fn3_6"/>
    <property type="match status" value="1"/>
</dbReference>
<feature type="domain" description="Inhibitor I9" evidence="12">
    <location>
        <begin position="37"/>
        <end position="124"/>
    </location>
</feature>
<evidence type="ECO:0000259" key="10">
    <source>
        <dbReference type="Pfam" id="PF00082"/>
    </source>
</evidence>
<dbReference type="EMBL" id="JBJUIK010000015">
    <property type="protein sequence ID" value="KAL3502949.1"/>
    <property type="molecule type" value="Genomic_DNA"/>
</dbReference>
<dbReference type="InterPro" id="IPR034197">
    <property type="entry name" value="Peptidases_S8_3"/>
</dbReference>
<evidence type="ECO:0000259" key="12">
    <source>
        <dbReference type="Pfam" id="PF05922"/>
    </source>
</evidence>
<sequence length="782" mass="83886">MELLPKRGSMRISSLFICSLYLLLSTLLSPAYAKKQTYVVYLGSHARDPEIEVSTLEYNTVRDSHYNLLGSFLGSKEKAQDAIFYSYTRHINGFAATLDEAEVAEISKHQDVISVFLNEPRKLHTTRSWEFVGLERDGQIQPSWSNARFGEDTIIANLDSGVWPESRSFSDEEFGPIPAKWKGICQNGEDPTFHCNRKLIGARFFNKGYFTGVGSQANVSAFNSPRDDDGHGTHTLSTAGGNFVSGVNVFGVGNGTAKGGSPKARVAAYKVCGPEIPGAGSCYDADILAGFDMAIQDGVDVISISLGGTAGPYFQDSIAIGSFHAIKLGIVVVSSAGNNGPKEATVSNLAPWLITVAASSMDRQFTTNLILDNNMSFTGVSLSDKCLPNNTFFPIVTAKSVKAANVTDEDAELCKTGAMDPIKAKGKILVCMRGEIGRVEKGLNAALVGAVGIVIANTEANGDELLSDPHIVPALQISYVDGQALIAYVNSTISPTAYITPPTTLLGTKPAPVMAEFSSRGPNKITPEILKPDITAPGVNVIAAYTEAHGPVDKGFDTRRTPYFVQSGTSMACPHVAGVAGLLKTLHPGWSPAAIKSAIMTTTRTRDNAVERITNGPNEKATPFNYGAGHIRPNRAMDPGLIYDLTDEDYLSFLCALDYNEKQIMLFTNSPFICPKPISLVNLNYPSITIPFFNGPITVTRTVKNVGSSPATYIARVINPPGLFIDVQPKTLTFATIGEQKSFNVTITATKLSAIGGNLFGSLTWLDGKHYVRSPIVVQASH</sequence>
<dbReference type="GO" id="GO:0006508">
    <property type="term" value="P:proteolysis"/>
    <property type="evidence" value="ECO:0007669"/>
    <property type="project" value="UniProtKB-KW"/>
</dbReference>
<keyword evidence="5 8" id="KW-0720">Serine protease</keyword>
<dbReference type="CDD" id="cd02120">
    <property type="entry name" value="PA_subtilisin_like"/>
    <property type="match status" value="1"/>
</dbReference>
<keyword evidence="15" id="KW-1185">Reference proteome</keyword>
<evidence type="ECO:0000256" key="4">
    <source>
        <dbReference type="ARBA" id="ARBA00022801"/>
    </source>
</evidence>
<comment type="similarity">
    <text evidence="1 8">Belongs to the peptidase S8 family.</text>
</comment>
<dbReference type="InterPro" id="IPR037045">
    <property type="entry name" value="S8pro/Inhibitor_I9_sf"/>
</dbReference>
<reference evidence="14 15" key="1">
    <citation type="submission" date="2024-11" db="EMBL/GenBank/DDBJ databases">
        <title>A near-complete genome assembly of Cinchona calisaya.</title>
        <authorList>
            <person name="Lian D.C."/>
            <person name="Zhao X.W."/>
            <person name="Wei L."/>
        </authorList>
    </citation>
    <scope>NUCLEOTIDE SEQUENCE [LARGE SCALE GENOMIC DNA]</scope>
    <source>
        <tissue evidence="14">Nenye</tissue>
    </source>
</reference>
<evidence type="ECO:0000256" key="7">
    <source>
        <dbReference type="PIRSR" id="PIRSR615500-1"/>
    </source>
</evidence>
<dbReference type="AlphaFoldDB" id="A0ABD2Y624"/>
<name>A0ABD2Y624_9GENT</name>
<feature type="active site" description="Charge relay system" evidence="7 8">
    <location>
        <position position="231"/>
    </location>
</feature>
<dbReference type="Gene3D" id="3.50.30.30">
    <property type="match status" value="1"/>
</dbReference>
<evidence type="ECO:0000256" key="8">
    <source>
        <dbReference type="PROSITE-ProRule" id="PRU01240"/>
    </source>
</evidence>
<dbReference type="Gene3D" id="3.30.70.80">
    <property type="entry name" value="Peptidase S8 propeptide/proteinase inhibitor I9"/>
    <property type="match status" value="1"/>
</dbReference>
<dbReference type="SUPFAM" id="SSF52743">
    <property type="entry name" value="Subtilisin-like"/>
    <property type="match status" value="1"/>
</dbReference>
<evidence type="ECO:0000256" key="9">
    <source>
        <dbReference type="SAM" id="SignalP"/>
    </source>
</evidence>
<evidence type="ECO:0000256" key="3">
    <source>
        <dbReference type="ARBA" id="ARBA00022729"/>
    </source>
</evidence>
<keyword evidence="6" id="KW-0325">Glycoprotein</keyword>
<feature type="domain" description="Peptidase S8/S53" evidence="10">
    <location>
        <begin position="151"/>
        <end position="629"/>
    </location>
</feature>
<feature type="active site" description="Charge relay system" evidence="7 8">
    <location>
        <position position="159"/>
    </location>
</feature>
<dbReference type="InterPro" id="IPR000209">
    <property type="entry name" value="Peptidase_S8/S53_dom"/>
</dbReference>
<dbReference type="SUPFAM" id="SSF52025">
    <property type="entry name" value="PA domain"/>
    <property type="match status" value="1"/>
</dbReference>
<dbReference type="FunFam" id="3.40.50.200:FF:000006">
    <property type="entry name" value="Subtilisin-like protease SBT1.5"/>
    <property type="match status" value="1"/>
</dbReference>
<evidence type="ECO:0000256" key="6">
    <source>
        <dbReference type="ARBA" id="ARBA00023180"/>
    </source>
</evidence>
<evidence type="ECO:0000313" key="14">
    <source>
        <dbReference type="EMBL" id="KAL3502949.1"/>
    </source>
</evidence>
<dbReference type="InterPro" id="IPR041469">
    <property type="entry name" value="Subtilisin-like_FN3"/>
</dbReference>
<dbReference type="Pfam" id="PF00082">
    <property type="entry name" value="Peptidase_S8"/>
    <property type="match status" value="1"/>
</dbReference>
<organism evidence="14 15">
    <name type="scientific">Cinchona calisaya</name>
    <dbReference type="NCBI Taxonomy" id="153742"/>
    <lineage>
        <taxon>Eukaryota</taxon>
        <taxon>Viridiplantae</taxon>
        <taxon>Streptophyta</taxon>
        <taxon>Embryophyta</taxon>
        <taxon>Tracheophyta</taxon>
        <taxon>Spermatophyta</taxon>
        <taxon>Magnoliopsida</taxon>
        <taxon>eudicotyledons</taxon>
        <taxon>Gunneridae</taxon>
        <taxon>Pentapetalae</taxon>
        <taxon>asterids</taxon>
        <taxon>lamiids</taxon>
        <taxon>Gentianales</taxon>
        <taxon>Rubiaceae</taxon>
        <taxon>Cinchonoideae</taxon>
        <taxon>Cinchoneae</taxon>
        <taxon>Cinchona</taxon>
    </lineage>
</organism>
<evidence type="ECO:0000313" key="15">
    <source>
        <dbReference type="Proteomes" id="UP001630127"/>
    </source>
</evidence>
<accession>A0ABD2Y624</accession>
<feature type="active site" description="Charge relay system" evidence="7 8">
    <location>
        <position position="570"/>
    </location>
</feature>
<dbReference type="InterPro" id="IPR046450">
    <property type="entry name" value="PA_dom_sf"/>
</dbReference>
<feature type="signal peptide" evidence="9">
    <location>
        <begin position="1"/>
        <end position="33"/>
    </location>
</feature>
<feature type="chain" id="PRO_5044744132" description="Subtilisin-like protease" evidence="9">
    <location>
        <begin position="34"/>
        <end position="782"/>
    </location>
</feature>
<keyword evidence="3 9" id="KW-0732">Signal</keyword>
<evidence type="ECO:0000259" key="11">
    <source>
        <dbReference type="Pfam" id="PF02225"/>
    </source>
</evidence>
<feature type="domain" description="PA" evidence="11">
    <location>
        <begin position="406"/>
        <end position="485"/>
    </location>
</feature>
<feature type="domain" description="Subtilisin-like protease fibronectin type-III" evidence="13">
    <location>
        <begin position="682"/>
        <end position="778"/>
    </location>
</feature>
<dbReference type="PRINTS" id="PR00723">
    <property type="entry name" value="SUBTILISIN"/>
</dbReference>
<protein>
    <recommendedName>
        <fullName evidence="16">Subtilisin-like protease</fullName>
    </recommendedName>
</protein>
<dbReference type="InterPro" id="IPR010259">
    <property type="entry name" value="S8pro/Inhibitor_I9"/>
</dbReference>
<dbReference type="PROSITE" id="PS51892">
    <property type="entry name" value="SUBTILASE"/>
    <property type="match status" value="1"/>
</dbReference>
<dbReference type="Pfam" id="PF02225">
    <property type="entry name" value="PA"/>
    <property type="match status" value="1"/>
</dbReference>
<dbReference type="PANTHER" id="PTHR10795">
    <property type="entry name" value="PROPROTEIN CONVERTASE SUBTILISIN/KEXIN"/>
    <property type="match status" value="1"/>
</dbReference>
<evidence type="ECO:0000259" key="13">
    <source>
        <dbReference type="Pfam" id="PF17766"/>
    </source>
</evidence>
<dbReference type="InterPro" id="IPR015500">
    <property type="entry name" value="Peptidase_S8_subtilisin-rel"/>
</dbReference>
<dbReference type="InterPro" id="IPR045051">
    <property type="entry name" value="SBT"/>
</dbReference>
<dbReference type="FunFam" id="3.50.30.30:FF:000005">
    <property type="entry name" value="subtilisin-like protease SBT1.5"/>
    <property type="match status" value="1"/>
</dbReference>
<proteinExistence type="inferred from homology"/>
<dbReference type="InterPro" id="IPR023828">
    <property type="entry name" value="Peptidase_S8_Ser-AS"/>
</dbReference>
<gene>
    <name evidence="14" type="ORF">ACH5RR_037398</name>
</gene>
<evidence type="ECO:0000256" key="1">
    <source>
        <dbReference type="ARBA" id="ARBA00011073"/>
    </source>
</evidence>
<dbReference type="CDD" id="cd04852">
    <property type="entry name" value="Peptidases_S8_3"/>
    <property type="match status" value="1"/>
</dbReference>
<dbReference type="InterPro" id="IPR036852">
    <property type="entry name" value="Peptidase_S8/S53_dom_sf"/>
</dbReference>
<comment type="caution">
    <text evidence="14">The sequence shown here is derived from an EMBL/GenBank/DDBJ whole genome shotgun (WGS) entry which is preliminary data.</text>
</comment>
<dbReference type="Gene3D" id="2.60.40.2310">
    <property type="match status" value="1"/>
</dbReference>
<dbReference type="PROSITE" id="PS00138">
    <property type="entry name" value="SUBTILASE_SER"/>
    <property type="match status" value="1"/>
</dbReference>
<keyword evidence="2 8" id="KW-0645">Protease</keyword>
<dbReference type="FunFam" id="3.30.70.80:FF:000002">
    <property type="entry name" value="Subtilisin-like protease SBT5.3"/>
    <property type="match status" value="1"/>
</dbReference>